<dbReference type="AlphaFoldDB" id="A0A0B2V097"/>
<dbReference type="GO" id="GO:0006357">
    <property type="term" value="P:regulation of transcription by RNA polymerase II"/>
    <property type="evidence" value="ECO:0007669"/>
    <property type="project" value="InterPro"/>
</dbReference>
<dbReference type="Gene3D" id="1.20.5.490">
    <property type="entry name" value="Single helix bin"/>
    <property type="match status" value="1"/>
</dbReference>
<feature type="compositionally biased region" description="Polar residues" evidence="2">
    <location>
        <begin position="95"/>
        <end position="113"/>
    </location>
</feature>
<dbReference type="Pfam" id="PF01166">
    <property type="entry name" value="TSC22"/>
    <property type="match status" value="1"/>
</dbReference>
<comment type="caution">
    <text evidence="3">The sequence shown here is derived from an EMBL/GenBank/DDBJ whole genome shotgun (WGS) entry which is preliminary data.</text>
</comment>
<evidence type="ECO:0000256" key="1">
    <source>
        <dbReference type="ARBA" id="ARBA00007908"/>
    </source>
</evidence>
<evidence type="ECO:0000256" key="2">
    <source>
        <dbReference type="SAM" id="MobiDB-lite"/>
    </source>
</evidence>
<dbReference type="InterPro" id="IPR000580">
    <property type="entry name" value="TSC22/Bun"/>
</dbReference>
<protein>
    <submittedName>
        <fullName evidence="3">Uncharacterized protein T18D3.7</fullName>
    </submittedName>
</protein>
<sequence length="301" mass="30577">MVVLHASPTSCLTAARFARMASVEELDSSLTLLTHHSAVFVKASPPPLPPLPPLQRNPGSEGAPSTSPSAVQLLSFGGAASPASGCSMMTPPGTPQSSHAAGRQLLSQQREPSATVSSSAVIFDYSTATQTPQVSPTTRVVGAIPPNTPTTPATTPMFSMIVTASSAAGNVPGGPNVVAIDNKIEQAMDLVKTHLTFAVREEVEILRSTIVDLEAKSVIVNAQPAVHPAQVQQPQLPVGVVPAPVPVLTNVSGADLNTIVPTSISSVGDAPIATATASQLSSTLNSMAVNVSSSASSTTTL</sequence>
<evidence type="ECO:0000313" key="3">
    <source>
        <dbReference type="EMBL" id="KHN74879.1"/>
    </source>
</evidence>
<dbReference type="PANTHER" id="PTHR12348">
    <property type="entry name" value="TSC22"/>
    <property type="match status" value="1"/>
</dbReference>
<name>A0A0B2V097_TOXCA</name>
<feature type="region of interest" description="Disordered" evidence="2">
    <location>
        <begin position="44"/>
        <end position="70"/>
    </location>
</feature>
<keyword evidence="4" id="KW-1185">Reference proteome</keyword>
<dbReference type="InterPro" id="IPR047862">
    <property type="entry name" value="TSC22/BUN_CS"/>
</dbReference>
<feature type="region of interest" description="Disordered" evidence="2">
    <location>
        <begin position="82"/>
        <end position="113"/>
    </location>
</feature>
<feature type="compositionally biased region" description="Pro residues" evidence="2">
    <location>
        <begin position="44"/>
        <end position="55"/>
    </location>
</feature>
<dbReference type="OrthoDB" id="8961796at2759"/>
<comment type="similarity">
    <text evidence="1">Belongs to the TSC-22/Dip/Bun family.</text>
</comment>
<dbReference type="SUPFAM" id="SSF58026">
    <property type="entry name" value="Delta-sleep-inducing peptide immunoreactive peptide"/>
    <property type="match status" value="1"/>
</dbReference>
<dbReference type="Proteomes" id="UP000031036">
    <property type="component" value="Unassembled WGS sequence"/>
</dbReference>
<dbReference type="PANTHER" id="PTHR12348:SF26">
    <property type="entry name" value="PROTEIN TSCT-1"/>
    <property type="match status" value="1"/>
</dbReference>
<dbReference type="STRING" id="6265.A0A0B2V097"/>
<organism evidence="3 4">
    <name type="scientific">Toxocara canis</name>
    <name type="common">Canine roundworm</name>
    <dbReference type="NCBI Taxonomy" id="6265"/>
    <lineage>
        <taxon>Eukaryota</taxon>
        <taxon>Metazoa</taxon>
        <taxon>Ecdysozoa</taxon>
        <taxon>Nematoda</taxon>
        <taxon>Chromadorea</taxon>
        <taxon>Rhabditida</taxon>
        <taxon>Spirurina</taxon>
        <taxon>Ascaridomorpha</taxon>
        <taxon>Ascaridoidea</taxon>
        <taxon>Toxocaridae</taxon>
        <taxon>Toxocara</taxon>
    </lineage>
</organism>
<proteinExistence type="inferred from homology"/>
<evidence type="ECO:0000313" key="4">
    <source>
        <dbReference type="Proteomes" id="UP000031036"/>
    </source>
</evidence>
<accession>A0A0B2V097</accession>
<gene>
    <name evidence="3" type="primary">T18D3.7</name>
    <name evidence="3" type="ORF">Tcan_03858</name>
</gene>
<reference evidence="3 4" key="1">
    <citation type="submission" date="2014-11" db="EMBL/GenBank/DDBJ databases">
        <title>Genetic blueprint of the zoonotic pathogen Toxocara canis.</title>
        <authorList>
            <person name="Zhu X.-Q."/>
            <person name="Korhonen P.K."/>
            <person name="Cai H."/>
            <person name="Young N.D."/>
            <person name="Nejsum P."/>
            <person name="von Samson-Himmelstjerna G."/>
            <person name="Boag P.R."/>
            <person name="Tan P."/>
            <person name="Li Q."/>
            <person name="Min J."/>
            <person name="Yang Y."/>
            <person name="Wang X."/>
            <person name="Fang X."/>
            <person name="Hall R.S."/>
            <person name="Hofmann A."/>
            <person name="Sternberg P.W."/>
            <person name="Jex A.R."/>
            <person name="Gasser R.B."/>
        </authorList>
    </citation>
    <scope>NUCLEOTIDE SEQUENCE [LARGE SCALE GENOMIC DNA]</scope>
    <source>
        <strain evidence="3">PN_DK_2014</strain>
    </source>
</reference>
<dbReference type="EMBL" id="JPKZ01002810">
    <property type="protein sequence ID" value="KHN74879.1"/>
    <property type="molecule type" value="Genomic_DNA"/>
</dbReference>
<dbReference type="PROSITE" id="PS01289">
    <property type="entry name" value="TSC22"/>
    <property type="match status" value="1"/>
</dbReference>